<comment type="caution">
    <text evidence="1">The sequence shown here is derived from an EMBL/GenBank/DDBJ whole genome shotgun (WGS) entry which is preliminary data.</text>
</comment>
<protein>
    <submittedName>
        <fullName evidence="1">Uncharacterized protein</fullName>
    </submittedName>
</protein>
<evidence type="ECO:0000313" key="1">
    <source>
        <dbReference type="EMBL" id="KAK4212072.1"/>
    </source>
</evidence>
<dbReference type="Proteomes" id="UP001301769">
    <property type="component" value="Unassembled WGS sequence"/>
</dbReference>
<organism evidence="1 2">
    <name type="scientific">Rhypophila decipiens</name>
    <dbReference type="NCBI Taxonomy" id="261697"/>
    <lineage>
        <taxon>Eukaryota</taxon>
        <taxon>Fungi</taxon>
        <taxon>Dikarya</taxon>
        <taxon>Ascomycota</taxon>
        <taxon>Pezizomycotina</taxon>
        <taxon>Sordariomycetes</taxon>
        <taxon>Sordariomycetidae</taxon>
        <taxon>Sordariales</taxon>
        <taxon>Naviculisporaceae</taxon>
        <taxon>Rhypophila</taxon>
    </lineage>
</organism>
<proteinExistence type="predicted"/>
<keyword evidence="2" id="KW-1185">Reference proteome</keyword>
<gene>
    <name evidence="1" type="ORF">QBC37DRAFT_466620</name>
</gene>
<dbReference type="EMBL" id="MU858135">
    <property type="protein sequence ID" value="KAK4212072.1"/>
    <property type="molecule type" value="Genomic_DNA"/>
</dbReference>
<name>A0AAN6Y8K7_9PEZI</name>
<sequence length="162" mass="18898">MSHAIESKRPSIPVLEQHAFTYYDGTFTCMGLCRKTENEPQELIMEPNAGTVTAEARSIWEGNLNKIVTTQFLEAQLQFYGENYYPYPAMRRVLLNMLRQAVEAGKCRQVPDRVNRIEAEMRNKYEPLFEKYQIDLRAWEVAESQRHATQGSPNCRDTPTFW</sequence>
<reference evidence="1" key="2">
    <citation type="submission" date="2023-05" db="EMBL/GenBank/DDBJ databases">
        <authorList>
            <consortium name="Lawrence Berkeley National Laboratory"/>
            <person name="Steindorff A."/>
            <person name="Hensen N."/>
            <person name="Bonometti L."/>
            <person name="Westerberg I."/>
            <person name="Brannstrom I.O."/>
            <person name="Guillou S."/>
            <person name="Cros-Aarteil S."/>
            <person name="Calhoun S."/>
            <person name="Haridas S."/>
            <person name="Kuo A."/>
            <person name="Mondo S."/>
            <person name="Pangilinan J."/>
            <person name="Riley R."/>
            <person name="Labutti K."/>
            <person name="Andreopoulos B."/>
            <person name="Lipzen A."/>
            <person name="Chen C."/>
            <person name="Yanf M."/>
            <person name="Daum C."/>
            <person name="Ng V."/>
            <person name="Clum A."/>
            <person name="Ohm R."/>
            <person name="Martin F."/>
            <person name="Silar P."/>
            <person name="Natvig D."/>
            <person name="Lalanne C."/>
            <person name="Gautier V."/>
            <person name="Ament-Velasquez S.L."/>
            <person name="Kruys A."/>
            <person name="Hutchinson M.I."/>
            <person name="Powell A.J."/>
            <person name="Barry K."/>
            <person name="Miller A.N."/>
            <person name="Grigoriev I.V."/>
            <person name="Debuchy R."/>
            <person name="Gladieux P."/>
            <person name="Thoren M.H."/>
            <person name="Johannesson H."/>
        </authorList>
    </citation>
    <scope>NUCLEOTIDE SEQUENCE</scope>
    <source>
        <strain evidence="1">PSN293</strain>
    </source>
</reference>
<accession>A0AAN6Y8K7</accession>
<evidence type="ECO:0000313" key="2">
    <source>
        <dbReference type="Proteomes" id="UP001301769"/>
    </source>
</evidence>
<dbReference type="AlphaFoldDB" id="A0AAN6Y8K7"/>
<reference evidence="1" key="1">
    <citation type="journal article" date="2023" name="Mol. Phylogenet. Evol.">
        <title>Genome-scale phylogeny and comparative genomics of the fungal order Sordariales.</title>
        <authorList>
            <person name="Hensen N."/>
            <person name="Bonometti L."/>
            <person name="Westerberg I."/>
            <person name="Brannstrom I.O."/>
            <person name="Guillou S."/>
            <person name="Cros-Aarteil S."/>
            <person name="Calhoun S."/>
            <person name="Haridas S."/>
            <person name="Kuo A."/>
            <person name="Mondo S."/>
            <person name="Pangilinan J."/>
            <person name="Riley R."/>
            <person name="LaButti K."/>
            <person name="Andreopoulos B."/>
            <person name="Lipzen A."/>
            <person name="Chen C."/>
            <person name="Yan M."/>
            <person name="Daum C."/>
            <person name="Ng V."/>
            <person name="Clum A."/>
            <person name="Steindorff A."/>
            <person name="Ohm R.A."/>
            <person name="Martin F."/>
            <person name="Silar P."/>
            <person name="Natvig D.O."/>
            <person name="Lalanne C."/>
            <person name="Gautier V."/>
            <person name="Ament-Velasquez S.L."/>
            <person name="Kruys A."/>
            <person name="Hutchinson M.I."/>
            <person name="Powell A.J."/>
            <person name="Barry K."/>
            <person name="Miller A.N."/>
            <person name="Grigoriev I.V."/>
            <person name="Debuchy R."/>
            <person name="Gladieux P."/>
            <person name="Hiltunen Thoren M."/>
            <person name="Johannesson H."/>
        </authorList>
    </citation>
    <scope>NUCLEOTIDE SEQUENCE</scope>
    <source>
        <strain evidence="1">PSN293</strain>
    </source>
</reference>